<dbReference type="PRINTS" id="PR00033">
    <property type="entry name" value="HTHASNC"/>
</dbReference>
<dbReference type="PANTHER" id="PTHR30154">
    <property type="entry name" value="LEUCINE-RESPONSIVE REGULATORY PROTEIN"/>
    <property type="match status" value="1"/>
</dbReference>
<evidence type="ECO:0000256" key="2">
    <source>
        <dbReference type="ARBA" id="ARBA00023125"/>
    </source>
</evidence>
<evidence type="ECO:0000259" key="4">
    <source>
        <dbReference type="PROSITE" id="PS50956"/>
    </source>
</evidence>
<evidence type="ECO:0000313" key="5">
    <source>
        <dbReference type="EMBL" id="RID93923.1"/>
    </source>
</evidence>
<proteinExistence type="predicted"/>
<dbReference type="GO" id="GO:0005829">
    <property type="term" value="C:cytosol"/>
    <property type="evidence" value="ECO:0007669"/>
    <property type="project" value="TreeGrafter"/>
</dbReference>
<dbReference type="InterPro" id="IPR036388">
    <property type="entry name" value="WH-like_DNA-bd_sf"/>
</dbReference>
<gene>
    <name evidence="5" type="ORF">D2N39_01370</name>
</gene>
<dbReference type="Pfam" id="PF13404">
    <property type="entry name" value="HTH_AsnC-type"/>
    <property type="match status" value="1"/>
</dbReference>
<dbReference type="Pfam" id="PF01037">
    <property type="entry name" value="AsnC_trans_reg"/>
    <property type="match status" value="1"/>
</dbReference>
<keyword evidence="2" id="KW-0238">DNA-binding</keyword>
<dbReference type="InterPro" id="IPR036390">
    <property type="entry name" value="WH_DNA-bd_sf"/>
</dbReference>
<evidence type="ECO:0000256" key="3">
    <source>
        <dbReference type="ARBA" id="ARBA00023163"/>
    </source>
</evidence>
<dbReference type="SMART" id="SM00344">
    <property type="entry name" value="HTH_ASNC"/>
    <property type="match status" value="1"/>
</dbReference>
<evidence type="ECO:0000313" key="6">
    <source>
        <dbReference type="Proteomes" id="UP000266649"/>
    </source>
</evidence>
<dbReference type="GO" id="GO:0043565">
    <property type="term" value="F:sequence-specific DNA binding"/>
    <property type="evidence" value="ECO:0007669"/>
    <property type="project" value="InterPro"/>
</dbReference>
<protein>
    <submittedName>
        <fullName evidence="5">Lrp/AsnC family transcriptional regulator</fullName>
    </submittedName>
</protein>
<sequence>MDDMDRRIIGLLAEDSRRALADIGGLVGLAPSSVNERIRRMVAAGVIRRFTVETDPSALDLPLLVFLRLVLRPEADATAFRQAIAGHPRILECHHVTGAWPWLIKLRVETVAEIEVALDQIRASGFLGQHETTIALSSAVAGVFVPATMP</sequence>
<dbReference type="InterPro" id="IPR000485">
    <property type="entry name" value="AsnC-type_HTH_dom"/>
</dbReference>
<evidence type="ECO:0000256" key="1">
    <source>
        <dbReference type="ARBA" id="ARBA00023015"/>
    </source>
</evidence>
<dbReference type="SUPFAM" id="SSF54909">
    <property type="entry name" value="Dimeric alpha+beta barrel"/>
    <property type="match status" value="1"/>
</dbReference>
<dbReference type="AlphaFoldDB" id="A0A398C3V9"/>
<dbReference type="PANTHER" id="PTHR30154:SF53">
    <property type="entry name" value="HTH-TYPE TRANSCRIPTIONAL REGULATOR LRPC"/>
    <property type="match status" value="1"/>
</dbReference>
<name>A0A398C3V9_9RHOB</name>
<keyword evidence="1" id="KW-0805">Transcription regulation</keyword>
<feature type="domain" description="HTH asnC-type" evidence="4">
    <location>
        <begin position="1"/>
        <end position="62"/>
    </location>
</feature>
<organism evidence="5 6">
    <name type="scientific">Gemmobacter lutimaris</name>
    <dbReference type="NCBI Taxonomy" id="2306023"/>
    <lineage>
        <taxon>Bacteria</taxon>
        <taxon>Pseudomonadati</taxon>
        <taxon>Pseudomonadota</taxon>
        <taxon>Alphaproteobacteria</taxon>
        <taxon>Rhodobacterales</taxon>
        <taxon>Paracoccaceae</taxon>
        <taxon>Gemmobacter</taxon>
    </lineage>
</organism>
<dbReference type="InterPro" id="IPR019888">
    <property type="entry name" value="Tscrpt_reg_AsnC-like"/>
</dbReference>
<dbReference type="EMBL" id="QXXQ01000001">
    <property type="protein sequence ID" value="RID93923.1"/>
    <property type="molecule type" value="Genomic_DNA"/>
</dbReference>
<accession>A0A398C3V9</accession>
<comment type="caution">
    <text evidence="5">The sequence shown here is derived from an EMBL/GenBank/DDBJ whole genome shotgun (WGS) entry which is preliminary data.</text>
</comment>
<dbReference type="OrthoDB" id="166264at2"/>
<keyword evidence="3" id="KW-0804">Transcription</keyword>
<dbReference type="InterPro" id="IPR019887">
    <property type="entry name" value="Tscrpt_reg_AsnC/Lrp_C"/>
</dbReference>
<dbReference type="SUPFAM" id="SSF46785">
    <property type="entry name" value="Winged helix' DNA-binding domain"/>
    <property type="match status" value="1"/>
</dbReference>
<reference evidence="5 6" key="1">
    <citation type="submission" date="2018-09" db="EMBL/GenBank/DDBJ databases">
        <title>Gemmobacter lutimaris sp. nov., a marine bacterium isolated from tidal flat.</title>
        <authorList>
            <person name="Lee D.W."/>
            <person name="Yoo Y."/>
            <person name="Kim J.-J."/>
            <person name="Kim B.S."/>
        </authorList>
    </citation>
    <scope>NUCLEOTIDE SEQUENCE [LARGE SCALE GENOMIC DNA]</scope>
    <source>
        <strain evidence="5 6">YJ-T1-11</strain>
    </source>
</reference>
<dbReference type="InterPro" id="IPR011008">
    <property type="entry name" value="Dimeric_a/b-barrel"/>
</dbReference>
<dbReference type="Gene3D" id="1.10.10.10">
    <property type="entry name" value="Winged helix-like DNA-binding domain superfamily/Winged helix DNA-binding domain"/>
    <property type="match status" value="1"/>
</dbReference>
<dbReference type="GO" id="GO:0043200">
    <property type="term" value="P:response to amino acid"/>
    <property type="evidence" value="ECO:0007669"/>
    <property type="project" value="TreeGrafter"/>
</dbReference>
<keyword evidence="6" id="KW-1185">Reference proteome</keyword>
<dbReference type="Proteomes" id="UP000266649">
    <property type="component" value="Unassembled WGS sequence"/>
</dbReference>
<dbReference type="PROSITE" id="PS50956">
    <property type="entry name" value="HTH_ASNC_2"/>
    <property type="match status" value="1"/>
</dbReference>
<dbReference type="Gene3D" id="3.30.70.920">
    <property type="match status" value="1"/>
</dbReference>